<feature type="region of interest" description="Disordered" evidence="5">
    <location>
        <begin position="229"/>
        <end position="250"/>
    </location>
</feature>
<comment type="subcellular location">
    <subcellularLocation>
        <location evidence="1">Golgi apparatus</location>
    </subcellularLocation>
</comment>
<comment type="caution">
    <text evidence="8">The sequence shown here is derived from an EMBL/GenBank/DDBJ whole genome shotgun (WGS) entry which is preliminary data.</text>
</comment>
<evidence type="ECO:0000313" key="8">
    <source>
        <dbReference type="EMBL" id="RWS10025.1"/>
    </source>
</evidence>
<evidence type="ECO:0000256" key="4">
    <source>
        <dbReference type="ARBA" id="ARBA00023054"/>
    </source>
</evidence>
<reference evidence="8" key="2">
    <citation type="submission" date="2018-11" db="EMBL/GenBank/DDBJ databases">
        <title>Trombidioid mite genomics.</title>
        <authorList>
            <person name="Dong X."/>
        </authorList>
    </citation>
    <scope>NUCLEOTIDE SEQUENCE</scope>
    <source>
        <strain evidence="8">UoL-WK</strain>
    </source>
</reference>
<evidence type="ECO:0000313" key="7">
    <source>
        <dbReference type="EMBL" id="RWS10016.1"/>
    </source>
</evidence>
<organism evidence="8 9">
    <name type="scientific">Dinothrombium tinctorium</name>
    <dbReference type="NCBI Taxonomy" id="1965070"/>
    <lineage>
        <taxon>Eukaryota</taxon>
        <taxon>Metazoa</taxon>
        <taxon>Ecdysozoa</taxon>
        <taxon>Arthropoda</taxon>
        <taxon>Chelicerata</taxon>
        <taxon>Arachnida</taxon>
        <taxon>Acari</taxon>
        <taxon>Acariformes</taxon>
        <taxon>Trombidiformes</taxon>
        <taxon>Prostigmata</taxon>
        <taxon>Anystina</taxon>
        <taxon>Parasitengona</taxon>
        <taxon>Trombidioidea</taxon>
        <taxon>Trombidiidae</taxon>
        <taxon>Dinothrombium</taxon>
    </lineage>
</organism>
<keyword evidence="8" id="KW-0418">Kinase</keyword>
<accession>A0A3S3PI10</accession>
<keyword evidence="4" id="KW-0175">Coiled coil</keyword>
<gene>
    <name evidence="6" type="ORF">B4U79_10338</name>
    <name evidence="8" type="ORF">B4U79_12783</name>
    <name evidence="7" type="ORF">B4U79_15932</name>
</gene>
<dbReference type="GO" id="GO:0007165">
    <property type="term" value="P:signal transduction"/>
    <property type="evidence" value="ECO:0007669"/>
    <property type="project" value="InterPro"/>
</dbReference>
<dbReference type="Proteomes" id="UP000285301">
    <property type="component" value="Unassembled WGS sequence"/>
</dbReference>
<evidence type="ECO:0000313" key="9">
    <source>
        <dbReference type="Proteomes" id="UP000285301"/>
    </source>
</evidence>
<dbReference type="PANTHER" id="PTHR14899:SF0">
    <property type="entry name" value="G KINASE-ANCHORING PROTEIN 1"/>
    <property type="match status" value="1"/>
</dbReference>
<feature type="compositionally biased region" description="Basic and acidic residues" evidence="5">
    <location>
        <begin position="241"/>
        <end position="250"/>
    </location>
</feature>
<dbReference type="OrthoDB" id="5864420at2759"/>
<protein>
    <submittedName>
        <fullName evidence="8">G kinase-anchoring protein 1-like protein</fullName>
    </submittedName>
</protein>
<dbReference type="AlphaFoldDB" id="A0A3S3PI10"/>
<keyword evidence="9" id="KW-1185">Reference proteome</keyword>
<evidence type="ECO:0000256" key="5">
    <source>
        <dbReference type="SAM" id="MobiDB-lite"/>
    </source>
</evidence>
<proteinExistence type="inferred from homology"/>
<sequence length="250" mass="29491">MRMNEICWSATQDVENWNIKDSNLVPHVGNEKAIYRRRKIQQVETTQNPSRHKRAEKSEKTKEIKNQQRNDKTVSESKSEKKNFFRNNNAENFFGTAGDTPSNLFFDDELLLNEVRSEVEKIIRQEQELESLANGKSSAKDKGFEVELKAKNDTIERFAKEITRLREELISVKQKNKKMAEIFKSGEMKEKAEILIENEKLTQMNEELREEVSRLYTALEQEKSKVHEMQDKLKRLSYNHKRSEDSFSKQ</sequence>
<name>A0A3S3PI10_9ACAR</name>
<evidence type="ECO:0000256" key="2">
    <source>
        <dbReference type="ARBA" id="ARBA00006662"/>
    </source>
</evidence>
<dbReference type="EMBL" id="NCKU01002253">
    <property type="protein sequence ID" value="RWS10016.1"/>
    <property type="molecule type" value="Genomic_DNA"/>
</dbReference>
<evidence type="ECO:0000313" key="6">
    <source>
        <dbReference type="EMBL" id="RWS10006.1"/>
    </source>
</evidence>
<feature type="region of interest" description="Disordered" evidence="5">
    <location>
        <begin position="40"/>
        <end position="82"/>
    </location>
</feature>
<reference evidence="8 9" key="1">
    <citation type="journal article" date="2018" name="Gigascience">
        <title>Genomes of trombidid mites reveal novel predicted allergens and laterally-transferred genes associated with secondary metabolism.</title>
        <authorList>
            <person name="Dong X."/>
            <person name="Chaisiri K."/>
            <person name="Xia D."/>
            <person name="Armstrong S.D."/>
            <person name="Fang Y."/>
            <person name="Donnelly M.J."/>
            <person name="Kadowaki T."/>
            <person name="McGarry J.W."/>
            <person name="Darby A.C."/>
            <person name="Makepeace B.L."/>
        </authorList>
    </citation>
    <scope>NUCLEOTIDE SEQUENCE [LARGE SCALE GENOMIC DNA]</scope>
    <source>
        <strain evidence="8">UoL-WK</strain>
    </source>
</reference>
<dbReference type="InterPro" id="IPR026109">
    <property type="entry name" value="GKAP1"/>
</dbReference>
<dbReference type="PANTHER" id="PTHR14899">
    <property type="entry name" value="G KINASE ANCHORING PROTEIN 1"/>
    <property type="match status" value="1"/>
</dbReference>
<evidence type="ECO:0000256" key="1">
    <source>
        <dbReference type="ARBA" id="ARBA00004555"/>
    </source>
</evidence>
<comment type="similarity">
    <text evidence="2">Belongs to the GKAP1 family.</text>
</comment>
<feature type="compositionally biased region" description="Basic and acidic residues" evidence="5">
    <location>
        <begin position="56"/>
        <end position="82"/>
    </location>
</feature>
<keyword evidence="3" id="KW-0333">Golgi apparatus</keyword>
<keyword evidence="8" id="KW-0808">Transferase</keyword>
<dbReference type="EMBL" id="NCKU01002252">
    <property type="protein sequence ID" value="RWS10025.1"/>
    <property type="molecule type" value="Genomic_DNA"/>
</dbReference>
<evidence type="ECO:0000256" key="3">
    <source>
        <dbReference type="ARBA" id="ARBA00023034"/>
    </source>
</evidence>
<dbReference type="EMBL" id="NCKU01002254">
    <property type="protein sequence ID" value="RWS10006.1"/>
    <property type="molecule type" value="Genomic_DNA"/>
</dbReference>
<dbReference type="GO" id="GO:0016301">
    <property type="term" value="F:kinase activity"/>
    <property type="evidence" value="ECO:0007669"/>
    <property type="project" value="UniProtKB-KW"/>
</dbReference>
<dbReference type="GO" id="GO:0005794">
    <property type="term" value="C:Golgi apparatus"/>
    <property type="evidence" value="ECO:0007669"/>
    <property type="project" value="UniProtKB-SubCell"/>
</dbReference>